<evidence type="ECO:0000313" key="2">
    <source>
        <dbReference type="EMBL" id="UZJ32372.1"/>
    </source>
</evidence>
<keyword evidence="1" id="KW-1133">Transmembrane helix</keyword>
<feature type="transmembrane region" description="Helical" evidence="1">
    <location>
        <begin position="264"/>
        <end position="284"/>
    </location>
</feature>
<proteinExistence type="predicted"/>
<evidence type="ECO:0000256" key="1">
    <source>
        <dbReference type="SAM" id="Phobius"/>
    </source>
</evidence>
<dbReference type="RefSeq" id="WP_265363616.1">
    <property type="nucleotide sequence ID" value="NZ_CP110636.1"/>
</dbReference>
<keyword evidence="3" id="KW-1185">Reference proteome</keyword>
<keyword evidence="1" id="KW-0472">Membrane</keyword>
<reference evidence="2" key="1">
    <citation type="submission" date="2022-11" db="EMBL/GenBank/DDBJ databases">
        <title>Identification and genomic analyses of a novel endophytic actinobacterium Streptomyces endophytica sp. nov. with potential for biocontrol of Yam anthracnose.</title>
        <authorList>
            <person name="Huang X."/>
        </authorList>
    </citation>
    <scope>NUCLEOTIDE SEQUENCE</scope>
    <source>
        <strain evidence="2">HNM0140</strain>
    </source>
</reference>
<dbReference type="EMBL" id="CP110636">
    <property type="protein sequence ID" value="UZJ32372.1"/>
    <property type="molecule type" value="Genomic_DNA"/>
</dbReference>
<feature type="transmembrane region" description="Helical" evidence="1">
    <location>
        <begin position="654"/>
        <end position="678"/>
    </location>
</feature>
<feature type="transmembrane region" description="Helical" evidence="1">
    <location>
        <begin position="372"/>
        <end position="393"/>
    </location>
</feature>
<sequence length="708" mass="73852">MSTVAGRASRADAATPERRGVRLCRQWVRTGCAVGRGGSGGWLRFWALCVASAAVAVVALAAVATIATYDGRAARNQARGPVITERQRDAVGLWREGFDTVDKVPHSVVYLRPLKHGAQPPPGLTRWPAPGEVMLSPELVRAGRHEGITSRYGHYAGLIGRSGLVSPSERLAYVGPSHAPDPHERESWSYVRGFGQSYPMGDSLYTRPLAHALLALGALTGVPTLALLVVAARAGSPVPGRRGGPSPVPGGARPHRVAVRIGEAVRPTAVGTALAVPLMLAAMATDLRLPGTGYLLNGGDLRSAWPWMLATPALSFTVTLVAVAVVPRPERRGAVNGRRSPAGTVPRWRVAGCGLGLAAVAFSQYLVRAPGLCAFIGGTVVMWALLPSVATVASRALGAKLAAYGHRTGRPGRMIGGRWTVAHPGVAVRPFVALIIGLGLVCQLQIANSDVGEQAAAARATEARTGEGVLNVQSRDLRPPLIETLSRSLPAGSHVLGLTMDLDEQGALLQGSCRTLRLLGLGCPATPKAATGRDPRVTEIRDWYGPGLRVQAAPAELRLDRLRGSLLVISDGPAPRAEVERAAYALIPAVNVEALGETWLVGAGTKTRLNNWVLLFGSPGLAFLLLAGGFSAAAEFARVRHTLAPLAALTGSPTALRAAAGWHLAVPLLVSTVIAVAVTAWHAGSWPPCWGTGRTPGGYSPPHCAAAP</sequence>
<dbReference type="Proteomes" id="UP001164959">
    <property type="component" value="Chromosome"/>
</dbReference>
<feature type="transmembrane region" description="Helical" evidence="1">
    <location>
        <begin position="612"/>
        <end position="634"/>
    </location>
</feature>
<organism evidence="2 3">
    <name type="scientific">Streptomyces endophytica</name>
    <dbReference type="NCBI Taxonomy" id="2991496"/>
    <lineage>
        <taxon>Bacteria</taxon>
        <taxon>Bacillati</taxon>
        <taxon>Actinomycetota</taxon>
        <taxon>Actinomycetes</taxon>
        <taxon>Kitasatosporales</taxon>
        <taxon>Streptomycetaceae</taxon>
        <taxon>Streptomyces</taxon>
    </lineage>
</organism>
<keyword evidence="1" id="KW-0812">Transmembrane</keyword>
<feature type="transmembrane region" description="Helical" evidence="1">
    <location>
        <begin position="209"/>
        <end position="232"/>
    </location>
</feature>
<accession>A0ABY6PFN1</accession>
<feature type="transmembrane region" description="Helical" evidence="1">
    <location>
        <begin position="304"/>
        <end position="327"/>
    </location>
</feature>
<protein>
    <submittedName>
        <fullName evidence="2">Permease</fullName>
    </submittedName>
</protein>
<name>A0ABY6PFN1_9ACTN</name>
<feature type="transmembrane region" description="Helical" evidence="1">
    <location>
        <begin position="45"/>
        <end position="69"/>
    </location>
</feature>
<gene>
    <name evidence="2" type="ORF">OJ254_21420</name>
</gene>
<evidence type="ECO:0000313" key="3">
    <source>
        <dbReference type="Proteomes" id="UP001164959"/>
    </source>
</evidence>